<gene>
    <name evidence="11" type="ORF">I313_00261</name>
</gene>
<dbReference type="Gene3D" id="3.30.1360.120">
    <property type="entry name" value="Probable tRNA modification gtpase trme, domain 1"/>
    <property type="match status" value="1"/>
</dbReference>
<dbReference type="NCBIfam" id="TIGR00528">
    <property type="entry name" value="gcvT"/>
    <property type="match status" value="1"/>
</dbReference>
<feature type="binding site" evidence="7">
    <location>
        <position position="262"/>
    </location>
    <ligand>
        <name>substrate</name>
    </ligand>
</feature>
<dbReference type="InterPro" id="IPR006222">
    <property type="entry name" value="GCVT_N"/>
</dbReference>
<dbReference type="OrthoDB" id="10263536at2759"/>
<dbReference type="Proteomes" id="UP000053392">
    <property type="component" value="Unassembled WGS sequence"/>
</dbReference>
<comment type="catalytic activity">
    <reaction evidence="6 8">
        <text>N(6)-[(R)-S(8)-aminomethyldihydrolipoyl]-L-lysyl-[protein] + (6S)-5,6,7,8-tetrahydrofolate = N(6)-[(R)-dihydrolipoyl]-L-lysyl-[protein] + (6R)-5,10-methylene-5,6,7,8-tetrahydrofolate + NH4(+)</text>
        <dbReference type="Rhea" id="RHEA:16945"/>
        <dbReference type="Rhea" id="RHEA-COMP:10475"/>
        <dbReference type="Rhea" id="RHEA-COMP:10492"/>
        <dbReference type="ChEBI" id="CHEBI:15636"/>
        <dbReference type="ChEBI" id="CHEBI:28938"/>
        <dbReference type="ChEBI" id="CHEBI:57453"/>
        <dbReference type="ChEBI" id="CHEBI:83100"/>
        <dbReference type="ChEBI" id="CHEBI:83143"/>
        <dbReference type="EC" id="2.1.2.10"/>
    </reaction>
</comment>
<evidence type="ECO:0000256" key="5">
    <source>
        <dbReference type="ARBA" id="ARBA00031395"/>
    </source>
</evidence>
<evidence type="ECO:0000256" key="3">
    <source>
        <dbReference type="ARBA" id="ARBA00022576"/>
    </source>
</evidence>
<reference evidence="11 12" key="1">
    <citation type="submission" date="2015-01" db="EMBL/GenBank/DDBJ databases">
        <title>The Genome Sequence of Cryptococcus gattii Ram5.</title>
        <authorList>
            <consortium name="The Broad Institute Genomics Platform"/>
            <person name="Cuomo C."/>
            <person name="Litvintseva A."/>
            <person name="Chen Y."/>
            <person name="Heitman J."/>
            <person name="Sun S."/>
            <person name="Springer D."/>
            <person name="Dromer F."/>
            <person name="Young S."/>
            <person name="Zeng Q."/>
            <person name="Gargeya S."/>
            <person name="Abouelleil A."/>
            <person name="Alvarado L."/>
            <person name="Chapman S.B."/>
            <person name="Gainer-Dewar J."/>
            <person name="Goldberg J."/>
            <person name="Griggs A."/>
            <person name="Gujja S."/>
            <person name="Hansen M."/>
            <person name="Howarth C."/>
            <person name="Imamovic A."/>
            <person name="Larimer J."/>
            <person name="Murphy C."/>
            <person name="Naylor J."/>
            <person name="Pearson M."/>
            <person name="Priest M."/>
            <person name="Roberts A."/>
            <person name="Saif S."/>
            <person name="Shea T."/>
            <person name="Sykes S."/>
            <person name="Wortman J."/>
            <person name="Nusbaum C."/>
            <person name="Birren B."/>
        </authorList>
    </citation>
    <scope>NUCLEOTIDE SEQUENCE [LARGE SCALE GENOMIC DNA]</scope>
    <source>
        <strain evidence="11 12">Ram5</strain>
    </source>
</reference>
<protein>
    <recommendedName>
        <fullName evidence="2 8">Aminomethyltransferase</fullName>
        <ecNumber evidence="2 8">2.1.2.10</ecNumber>
    </recommendedName>
    <alternativeName>
        <fullName evidence="5 8">Glycine cleavage system T protein</fullName>
    </alternativeName>
</protein>
<comment type="subunit">
    <text evidence="8">The glycine cleavage system is composed of four proteins: P, T, L and H.</text>
</comment>
<dbReference type="InterPro" id="IPR013977">
    <property type="entry name" value="GcvT_C"/>
</dbReference>
<keyword evidence="3 8" id="KW-0032">Aminotransferase</keyword>
<evidence type="ECO:0000256" key="1">
    <source>
        <dbReference type="ARBA" id="ARBA00008609"/>
    </source>
</evidence>
<name>A0A0D0VAG4_9TREE</name>
<dbReference type="PIRSF" id="PIRSF006487">
    <property type="entry name" value="GcvT"/>
    <property type="match status" value="1"/>
</dbReference>
<feature type="domain" description="Aminomethyltransferase C-terminal" evidence="10">
    <location>
        <begin position="351"/>
        <end position="429"/>
    </location>
</feature>
<dbReference type="InterPro" id="IPR029043">
    <property type="entry name" value="GcvT/YgfZ_C"/>
</dbReference>
<dbReference type="SUPFAM" id="SSF101790">
    <property type="entry name" value="Aminomethyltransferase beta-barrel domain"/>
    <property type="match status" value="1"/>
</dbReference>
<dbReference type="Pfam" id="PF08669">
    <property type="entry name" value="GCV_T_C"/>
    <property type="match status" value="1"/>
</dbReference>
<dbReference type="GO" id="GO:0006546">
    <property type="term" value="P:glycine catabolic process"/>
    <property type="evidence" value="ECO:0007669"/>
    <property type="project" value="InterPro"/>
</dbReference>
<dbReference type="GO" id="GO:0008483">
    <property type="term" value="F:transaminase activity"/>
    <property type="evidence" value="ECO:0007669"/>
    <property type="project" value="UniProtKB-KW"/>
</dbReference>
<dbReference type="FunFam" id="2.40.30.110:FF:000002">
    <property type="entry name" value="Aminomethyltransferase"/>
    <property type="match status" value="1"/>
</dbReference>
<dbReference type="InterPro" id="IPR028896">
    <property type="entry name" value="GcvT/YgfZ/DmdA"/>
</dbReference>
<evidence type="ECO:0000259" key="9">
    <source>
        <dbReference type="Pfam" id="PF01571"/>
    </source>
</evidence>
<dbReference type="PANTHER" id="PTHR43757:SF2">
    <property type="entry name" value="AMINOMETHYLTRANSFERASE, MITOCHONDRIAL"/>
    <property type="match status" value="1"/>
</dbReference>
<comment type="similarity">
    <text evidence="1 8">Belongs to the GcvT family.</text>
</comment>
<dbReference type="GO" id="GO:0005739">
    <property type="term" value="C:mitochondrion"/>
    <property type="evidence" value="ECO:0007669"/>
    <property type="project" value="UniProtKB-SubCell"/>
</dbReference>
<dbReference type="InterPro" id="IPR006223">
    <property type="entry name" value="GcvT"/>
</dbReference>
<dbReference type="EC" id="2.1.2.10" evidence="2 8"/>
<dbReference type="SUPFAM" id="SSF103025">
    <property type="entry name" value="Folate-binding domain"/>
    <property type="match status" value="1"/>
</dbReference>
<dbReference type="Gene3D" id="4.10.1250.10">
    <property type="entry name" value="Aminomethyltransferase fragment"/>
    <property type="match status" value="1"/>
</dbReference>
<dbReference type="Gene3D" id="3.30.70.1400">
    <property type="entry name" value="Aminomethyltransferase beta-barrel domains"/>
    <property type="match status" value="1"/>
</dbReference>
<dbReference type="EMBL" id="KN847896">
    <property type="protein sequence ID" value="KIR43419.1"/>
    <property type="molecule type" value="Genomic_DNA"/>
</dbReference>
<comment type="function">
    <text evidence="8">The glycine cleavage system catalyzes the degradation of glycine.</text>
</comment>
<proteinExistence type="inferred from homology"/>
<sequence>MLPRLVRPTATTFHVLARRSLATSAVLAQVRHSLPSFTLPPPPSAHPEAHPQQQLKKTPLYDFHVQHKAKMVPFAGYSMPLSYGETGQTTAHNHVRSDAGLFDVSHMLQHNFTGPTAQEFLLTLCPSSLDSLTPFTSTLSVLLNEQGGIIDDTIITKHSDTSFYVVTNAGRADEDKAHITQKLNEWNAAHKGQEVKWETLDGWGLLALQGPKAKDVLQRMTDQDLSQVKFGSSVFADIKTADGQVVKCHIARGGYTGEDGFEVSVPPQQTVAVSNTMTSHPDVMLIGLGARDSLRLEAGMCLYGHDLDESVSPVEGGLAWVIGKDRRAPDAQPAFPGKSRILEELAKGPSRRRVGFEVVGSPAREGCKVFDALGEKEIGVITSGIPSPTTGKNIAMGYIASGSHKKGTEVKVEVRNKLRDAVVKSMPFVPAKYFK</sequence>
<dbReference type="Gene3D" id="2.40.30.110">
    <property type="entry name" value="Aminomethyltransferase beta-barrel domains"/>
    <property type="match status" value="1"/>
</dbReference>
<keyword evidence="4 8" id="KW-0808">Transferase</keyword>
<dbReference type="FunFam" id="3.30.70.1400:FF:000001">
    <property type="entry name" value="Aminomethyltransferase"/>
    <property type="match status" value="1"/>
</dbReference>
<dbReference type="NCBIfam" id="NF001567">
    <property type="entry name" value="PRK00389.1"/>
    <property type="match status" value="1"/>
</dbReference>
<evidence type="ECO:0000256" key="8">
    <source>
        <dbReference type="RuleBase" id="RU003981"/>
    </source>
</evidence>
<evidence type="ECO:0000313" key="11">
    <source>
        <dbReference type="EMBL" id="KIR43419.1"/>
    </source>
</evidence>
<evidence type="ECO:0000313" key="12">
    <source>
        <dbReference type="Proteomes" id="UP000053392"/>
    </source>
</evidence>
<evidence type="ECO:0000256" key="7">
    <source>
        <dbReference type="PIRSR" id="PIRSR006487-1"/>
    </source>
</evidence>
<accession>A0A0D0VAG4</accession>
<evidence type="ECO:0000256" key="4">
    <source>
        <dbReference type="ARBA" id="ARBA00022679"/>
    </source>
</evidence>
<comment type="subcellular location">
    <subcellularLocation>
        <location evidence="8">Mitochondrion</location>
    </subcellularLocation>
</comment>
<feature type="domain" description="GCVT N-terminal" evidence="9">
    <location>
        <begin position="60"/>
        <end position="325"/>
    </location>
</feature>
<evidence type="ECO:0000256" key="6">
    <source>
        <dbReference type="ARBA" id="ARBA00047665"/>
    </source>
</evidence>
<evidence type="ECO:0000259" key="10">
    <source>
        <dbReference type="Pfam" id="PF08669"/>
    </source>
</evidence>
<dbReference type="PANTHER" id="PTHR43757">
    <property type="entry name" value="AMINOMETHYLTRANSFERASE"/>
    <property type="match status" value="1"/>
</dbReference>
<dbReference type="GO" id="GO:0004047">
    <property type="term" value="F:aminomethyltransferase activity"/>
    <property type="evidence" value="ECO:0007669"/>
    <property type="project" value="UniProtKB-EC"/>
</dbReference>
<dbReference type="Pfam" id="PF01571">
    <property type="entry name" value="GCV_T"/>
    <property type="match status" value="1"/>
</dbReference>
<dbReference type="AlphaFoldDB" id="A0A0D0VAG4"/>
<organism evidence="11 12">
    <name type="scientific">Cryptococcus deuterogattii Ram5</name>
    <dbReference type="NCBI Taxonomy" id="1296110"/>
    <lineage>
        <taxon>Eukaryota</taxon>
        <taxon>Fungi</taxon>
        <taxon>Dikarya</taxon>
        <taxon>Basidiomycota</taxon>
        <taxon>Agaricomycotina</taxon>
        <taxon>Tremellomycetes</taxon>
        <taxon>Tremellales</taxon>
        <taxon>Cryptococcaceae</taxon>
        <taxon>Cryptococcus</taxon>
        <taxon>Cryptococcus gattii species complex</taxon>
    </lineage>
</organism>
<keyword evidence="8" id="KW-0809">Transit peptide</keyword>
<evidence type="ECO:0000256" key="2">
    <source>
        <dbReference type="ARBA" id="ARBA00012616"/>
    </source>
</evidence>
<dbReference type="GO" id="GO:0005960">
    <property type="term" value="C:glycine cleavage complex"/>
    <property type="evidence" value="ECO:0007669"/>
    <property type="project" value="InterPro"/>
</dbReference>
<dbReference type="InterPro" id="IPR027266">
    <property type="entry name" value="TrmE/GcvT-like"/>
</dbReference>
<keyword evidence="12" id="KW-1185">Reference proteome</keyword>
<dbReference type="HOGENOM" id="CLU_007884_10_0_1"/>
<keyword evidence="8" id="KW-0496">Mitochondrion</keyword>